<dbReference type="EMBL" id="JARAOO010000014">
    <property type="protein sequence ID" value="KAJ7944619.1"/>
    <property type="molecule type" value="Genomic_DNA"/>
</dbReference>
<gene>
    <name evidence="1" type="ORF">O6P43_033987</name>
</gene>
<reference evidence="1" key="1">
    <citation type="journal article" date="2023" name="Science">
        <title>Elucidation of the pathway for biosynthesis of saponin adjuvants from the soapbark tree.</title>
        <authorList>
            <person name="Reed J."/>
            <person name="Orme A."/>
            <person name="El-Demerdash A."/>
            <person name="Owen C."/>
            <person name="Martin L.B.B."/>
            <person name="Misra R.C."/>
            <person name="Kikuchi S."/>
            <person name="Rejzek M."/>
            <person name="Martin A.C."/>
            <person name="Harkess A."/>
            <person name="Leebens-Mack J."/>
            <person name="Louveau T."/>
            <person name="Stephenson M.J."/>
            <person name="Osbourn A."/>
        </authorList>
    </citation>
    <scope>NUCLEOTIDE SEQUENCE</scope>
    <source>
        <strain evidence="1">S10</strain>
    </source>
</reference>
<sequence length="146" mass="16609">MLTGMVIPYQKDGKFWSGTEAFIWMLKLTITRGNSILHDGKITKAPQGLSFLLCQAAGFVLLHPTKEYKTFGSALKQSLILNELLTSTKAIRQLSSKNYKNQVIIPLRKTEEYHQVNFGSTVILLLSYMQEHEPCVRSFLLFLVKN</sequence>
<evidence type="ECO:0000313" key="2">
    <source>
        <dbReference type="Proteomes" id="UP001163823"/>
    </source>
</evidence>
<dbReference type="AlphaFoldDB" id="A0AAD7KRD0"/>
<proteinExistence type="predicted"/>
<dbReference type="KEGG" id="qsa:O6P43_033987"/>
<keyword evidence="2" id="KW-1185">Reference proteome</keyword>
<protein>
    <submittedName>
        <fullName evidence="1">Uncharacterized protein</fullName>
    </submittedName>
</protein>
<evidence type="ECO:0000313" key="1">
    <source>
        <dbReference type="EMBL" id="KAJ7944619.1"/>
    </source>
</evidence>
<accession>A0AAD7KRD0</accession>
<comment type="caution">
    <text evidence="1">The sequence shown here is derived from an EMBL/GenBank/DDBJ whole genome shotgun (WGS) entry which is preliminary data.</text>
</comment>
<dbReference type="Proteomes" id="UP001163823">
    <property type="component" value="Chromosome 14"/>
</dbReference>
<organism evidence="1 2">
    <name type="scientific">Quillaja saponaria</name>
    <name type="common">Soap bark tree</name>
    <dbReference type="NCBI Taxonomy" id="32244"/>
    <lineage>
        <taxon>Eukaryota</taxon>
        <taxon>Viridiplantae</taxon>
        <taxon>Streptophyta</taxon>
        <taxon>Embryophyta</taxon>
        <taxon>Tracheophyta</taxon>
        <taxon>Spermatophyta</taxon>
        <taxon>Magnoliopsida</taxon>
        <taxon>eudicotyledons</taxon>
        <taxon>Gunneridae</taxon>
        <taxon>Pentapetalae</taxon>
        <taxon>rosids</taxon>
        <taxon>fabids</taxon>
        <taxon>Fabales</taxon>
        <taxon>Quillajaceae</taxon>
        <taxon>Quillaja</taxon>
    </lineage>
</organism>
<name>A0AAD7KRD0_QUISA</name>